<dbReference type="RefSeq" id="WP_188073302.1">
    <property type="nucleotide sequence ID" value="NZ_BSPS01000180.1"/>
</dbReference>
<accession>A0A7W6FRB8</accession>
<proteinExistence type="predicted"/>
<evidence type="ECO:0000313" key="1">
    <source>
        <dbReference type="EMBL" id="MBB3927840.1"/>
    </source>
</evidence>
<name>A0A7W6FRB8_9SPHN</name>
<dbReference type="Proteomes" id="UP000571950">
    <property type="component" value="Unassembled WGS sequence"/>
</dbReference>
<sequence>MSNEKEAAPSDFDFVFVKHGWRGVENFFGARTAVNKRWLQERGADRLKDLRARFRKGDAAALSEVTNDG</sequence>
<gene>
    <name evidence="1" type="ORF">GGR43_003577</name>
</gene>
<reference evidence="1 2" key="1">
    <citation type="submission" date="2020-08" db="EMBL/GenBank/DDBJ databases">
        <title>Genomic Encyclopedia of Type Strains, Phase IV (KMG-IV): sequencing the most valuable type-strain genomes for metagenomic binning, comparative biology and taxonomic classification.</title>
        <authorList>
            <person name="Goeker M."/>
        </authorList>
    </citation>
    <scope>NUCLEOTIDE SEQUENCE [LARGE SCALE GENOMIC DNA]</scope>
    <source>
        <strain evidence="1 2">DSM 26189</strain>
    </source>
</reference>
<evidence type="ECO:0000313" key="2">
    <source>
        <dbReference type="Proteomes" id="UP000571950"/>
    </source>
</evidence>
<organism evidence="1 2">
    <name type="scientific">Sphingobium jiangsuense</name>
    <dbReference type="NCBI Taxonomy" id="870476"/>
    <lineage>
        <taxon>Bacteria</taxon>
        <taxon>Pseudomonadati</taxon>
        <taxon>Pseudomonadota</taxon>
        <taxon>Alphaproteobacteria</taxon>
        <taxon>Sphingomonadales</taxon>
        <taxon>Sphingomonadaceae</taxon>
        <taxon>Sphingobium</taxon>
    </lineage>
</organism>
<comment type="caution">
    <text evidence="1">The sequence shown here is derived from an EMBL/GenBank/DDBJ whole genome shotgun (WGS) entry which is preliminary data.</text>
</comment>
<protein>
    <submittedName>
        <fullName evidence="1">Uncharacterized protein</fullName>
    </submittedName>
</protein>
<keyword evidence="2" id="KW-1185">Reference proteome</keyword>
<dbReference type="EMBL" id="JACIDT010000015">
    <property type="protein sequence ID" value="MBB3927840.1"/>
    <property type="molecule type" value="Genomic_DNA"/>
</dbReference>
<dbReference type="AlphaFoldDB" id="A0A7W6FRB8"/>